<dbReference type="WBParaSite" id="RSKR_0000963750.1">
    <property type="protein sequence ID" value="RSKR_0000963750.1"/>
    <property type="gene ID" value="RSKR_0000963750"/>
</dbReference>
<reference evidence="2" key="1">
    <citation type="submission" date="2016-11" db="UniProtKB">
        <authorList>
            <consortium name="WormBaseParasite"/>
        </authorList>
    </citation>
    <scope>IDENTIFICATION</scope>
    <source>
        <strain evidence="2">KR3021</strain>
    </source>
</reference>
<evidence type="ECO:0000313" key="1">
    <source>
        <dbReference type="Proteomes" id="UP000095286"/>
    </source>
</evidence>
<dbReference type="Proteomes" id="UP000095286">
    <property type="component" value="Unplaced"/>
</dbReference>
<name>A0AC35UBI9_9BILA</name>
<sequence length="125" mass="14222">MTLQSVAKMSSSSALLMQAAKRVPMIKFVGKRSPLKYNPDKFSFTPLPTNSQITKNSPSSNSSSTFVLPSNFRRQPISQEECEMINASFPIIVYLVTMTTFFLEWRSLVKHCLATKEKYVYIRLS</sequence>
<accession>A0AC35UBI9</accession>
<protein>
    <submittedName>
        <fullName evidence="2">Ovule protein</fullName>
    </submittedName>
</protein>
<proteinExistence type="predicted"/>
<evidence type="ECO:0000313" key="2">
    <source>
        <dbReference type="WBParaSite" id="RSKR_0000963750.1"/>
    </source>
</evidence>
<organism evidence="1 2">
    <name type="scientific">Rhabditophanes sp. KR3021</name>
    <dbReference type="NCBI Taxonomy" id="114890"/>
    <lineage>
        <taxon>Eukaryota</taxon>
        <taxon>Metazoa</taxon>
        <taxon>Ecdysozoa</taxon>
        <taxon>Nematoda</taxon>
        <taxon>Chromadorea</taxon>
        <taxon>Rhabditida</taxon>
        <taxon>Tylenchina</taxon>
        <taxon>Panagrolaimomorpha</taxon>
        <taxon>Strongyloidoidea</taxon>
        <taxon>Alloionematidae</taxon>
        <taxon>Rhabditophanes</taxon>
    </lineage>
</organism>